<dbReference type="GO" id="GO:0005886">
    <property type="term" value="C:plasma membrane"/>
    <property type="evidence" value="ECO:0007669"/>
    <property type="project" value="UniProtKB-SubCell"/>
</dbReference>
<dbReference type="PANTHER" id="PTHR30250">
    <property type="entry name" value="PST FAMILY PREDICTED COLANIC ACID TRANSPORTER"/>
    <property type="match status" value="1"/>
</dbReference>
<evidence type="ECO:0000313" key="8">
    <source>
        <dbReference type="EMBL" id="KKP31373.1"/>
    </source>
</evidence>
<protein>
    <submittedName>
        <fullName evidence="8">Polysaccharide biosynthesis protein</fullName>
    </submittedName>
</protein>
<feature type="transmembrane region" description="Helical" evidence="7">
    <location>
        <begin position="363"/>
        <end position="383"/>
    </location>
</feature>
<evidence type="ECO:0000313" key="9">
    <source>
        <dbReference type="Proteomes" id="UP000034803"/>
    </source>
</evidence>
<feature type="transmembrane region" description="Helical" evidence="7">
    <location>
        <begin position="50"/>
        <end position="74"/>
    </location>
</feature>
<dbReference type="PANTHER" id="PTHR30250:SF10">
    <property type="entry name" value="LIPOPOLYSACCHARIDE BIOSYNTHESIS PROTEIN WZXC"/>
    <property type="match status" value="1"/>
</dbReference>
<feature type="transmembrane region" description="Helical" evidence="7">
    <location>
        <begin position="448"/>
        <end position="473"/>
    </location>
</feature>
<feature type="transmembrane region" description="Helical" evidence="7">
    <location>
        <begin position="180"/>
        <end position="199"/>
    </location>
</feature>
<evidence type="ECO:0000256" key="3">
    <source>
        <dbReference type="ARBA" id="ARBA00022475"/>
    </source>
</evidence>
<accession>A0A0F9YJ66</accession>
<comment type="subcellular location">
    <subcellularLocation>
        <location evidence="1">Cell membrane</location>
        <topology evidence="1">Multi-pass membrane protein</topology>
    </subcellularLocation>
</comment>
<gene>
    <name evidence="8" type="ORF">UR21_C0010G0015</name>
</gene>
<evidence type="ECO:0000256" key="1">
    <source>
        <dbReference type="ARBA" id="ARBA00004651"/>
    </source>
</evidence>
<reference evidence="8 9" key="1">
    <citation type="journal article" date="2015" name="Nature">
        <title>rRNA introns, odd ribosomes, and small enigmatic genomes across a large radiation of phyla.</title>
        <authorList>
            <person name="Brown C.T."/>
            <person name="Hug L.A."/>
            <person name="Thomas B.C."/>
            <person name="Sharon I."/>
            <person name="Castelle C.J."/>
            <person name="Singh A."/>
            <person name="Wilkins M.J."/>
            <person name="Williams K.H."/>
            <person name="Banfield J.F."/>
        </authorList>
    </citation>
    <scope>NUCLEOTIDE SEQUENCE [LARGE SCALE GENOMIC DNA]</scope>
</reference>
<feature type="transmembrane region" description="Helical" evidence="7">
    <location>
        <begin position="123"/>
        <end position="144"/>
    </location>
</feature>
<dbReference type="InterPro" id="IPR050833">
    <property type="entry name" value="Poly_Biosynth_Transport"/>
</dbReference>
<comment type="similarity">
    <text evidence="2">Belongs to the polysaccharide synthase family.</text>
</comment>
<dbReference type="EMBL" id="LBOI01000010">
    <property type="protein sequence ID" value="KKP31373.1"/>
    <property type="molecule type" value="Genomic_DNA"/>
</dbReference>
<dbReference type="AlphaFoldDB" id="A0A0F9YJ66"/>
<comment type="caution">
    <text evidence="8">The sequence shown here is derived from an EMBL/GenBank/DDBJ whole genome shotgun (WGS) entry which is preliminary data.</text>
</comment>
<keyword evidence="3" id="KW-1003">Cell membrane</keyword>
<keyword evidence="4 7" id="KW-0812">Transmembrane</keyword>
<organism evidence="8 9">
    <name type="scientific">Candidatus Woesebacteria bacterium GW2011_GWC2_31_9</name>
    <dbReference type="NCBI Taxonomy" id="1618586"/>
    <lineage>
        <taxon>Bacteria</taxon>
        <taxon>Candidatus Woeseibacteriota</taxon>
    </lineage>
</organism>
<evidence type="ECO:0000256" key="5">
    <source>
        <dbReference type="ARBA" id="ARBA00022989"/>
    </source>
</evidence>
<evidence type="ECO:0000256" key="6">
    <source>
        <dbReference type="ARBA" id="ARBA00023136"/>
    </source>
</evidence>
<feature type="transmembrane region" description="Helical" evidence="7">
    <location>
        <begin position="389"/>
        <end position="409"/>
    </location>
</feature>
<feature type="transmembrane region" description="Helical" evidence="7">
    <location>
        <begin position="297"/>
        <end position="322"/>
    </location>
</feature>
<dbReference type="Proteomes" id="UP000034803">
    <property type="component" value="Unassembled WGS sequence"/>
</dbReference>
<feature type="transmembrane region" description="Helical" evidence="7">
    <location>
        <begin position="94"/>
        <end position="111"/>
    </location>
</feature>
<feature type="transmembrane region" description="Helical" evidence="7">
    <location>
        <begin position="328"/>
        <end position="351"/>
    </location>
</feature>
<feature type="transmembrane region" description="Helical" evidence="7">
    <location>
        <begin position="236"/>
        <end position="256"/>
    </location>
</feature>
<keyword evidence="5 7" id="KW-1133">Transmembrane helix</keyword>
<feature type="transmembrane region" description="Helical" evidence="7">
    <location>
        <begin position="421"/>
        <end position="442"/>
    </location>
</feature>
<evidence type="ECO:0000256" key="4">
    <source>
        <dbReference type="ARBA" id="ARBA00022692"/>
    </source>
</evidence>
<sequence>MEEEIGIETVKERSVRGVVILTGRTFLLQIIGLVAQFFLFAYLGGYEFGVFAIVSAIINFLVYFSDIGLAAALIQKKETPTETDLKTTFFVQQILIFTIIGIVFLLTPFFVQKYSLTHDGQILLYALSLSLIFSSLKSIPSILLERKLEFVKLVFPQILEQIVYNVVLVILAMKGFGLKSFTVAVILRGLVGLVAIYALQPWKPGLAFSKNTLKGLFKFGIPFQINTFLATFKDDGMTIILGGIIGPVGIGILSFAQKLARLPLTFFMDTVTRVTFPAFSRMQDHKTDLEKSVTRSIFFICLLVFPSLVGIVILAPILVRIVPRYNQWIPALVPLIFISINFLFAAATTQLTNLLNAIGKIKITFYLMIMWTVLTWAFIPFLAIKYSVIGASVGYSLVGFSSVVAIIVAKKYVNFSIMNSMIKPIVGSFVMGITLLIIRRYLPLNINSMLTLALVGLIVYSTSMVSMMGLSLIQDVKKSFKTIFSKK</sequence>
<proteinExistence type="inferred from homology"/>
<name>A0A0F9YJ66_9BACT</name>
<evidence type="ECO:0000256" key="2">
    <source>
        <dbReference type="ARBA" id="ARBA00007430"/>
    </source>
</evidence>
<dbReference type="Pfam" id="PF13440">
    <property type="entry name" value="Polysacc_synt_3"/>
    <property type="match status" value="1"/>
</dbReference>
<keyword evidence="6 7" id="KW-0472">Membrane</keyword>
<evidence type="ECO:0000256" key="7">
    <source>
        <dbReference type="SAM" id="Phobius"/>
    </source>
</evidence>
<feature type="transmembrane region" description="Helical" evidence="7">
    <location>
        <begin position="26"/>
        <end position="43"/>
    </location>
</feature>